<evidence type="ECO:0000256" key="1">
    <source>
        <dbReference type="SAM" id="MobiDB-lite"/>
    </source>
</evidence>
<evidence type="ECO:0000256" key="2">
    <source>
        <dbReference type="SAM" id="Phobius"/>
    </source>
</evidence>
<dbReference type="EMBL" id="GAMC01018982">
    <property type="protein sequence ID" value="JAB87573.1"/>
    <property type="molecule type" value="mRNA"/>
</dbReference>
<feature type="region of interest" description="Disordered" evidence="1">
    <location>
        <begin position="79"/>
        <end position="113"/>
    </location>
</feature>
<reference evidence="3" key="1">
    <citation type="submission" date="2013-07" db="EMBL/GenBank/DDBJ databases">
        <authorList>
            <person name="Geib S."/>
        </authorList>
    </citation>
    <scope>NUCLEOTIDE SEQUENCE</scope>
</reference>
<keyword evidence="2" id="KW-0472">Membrane</keyword>
<proteinExistence type="evidence at transcript level"/>
<organism evidence="3">
    <name type="scientific">Ceratitis capitata</name>
    <name type="common">Mediterranean fruit fly</name>
    <name type="synonym">Tephritis capitata</name>
    <dbReference type="NCBI Taxonomy" id="7213"/>
    <lineage>
        <taxon>Eukaryota</taxon>
        <taxon>Metazoa</taxon>
        <taxon>Ecdysozoa</taxon>
        <taxon>Arthropoda</taxon>
        <taxon>Hexapoda</taxon>
        <taxon>Insecta</taxon>
        <taxon>Pterygota</taxon>
        <taxon>Neoptera</taxon>
        <taxon>Endopterygota</taxon>
        <taxon>Diptera</taxon>
        <taxon>Brachycera</taxon>
        <taxon>Muscomorpha</taxon>
        <taxon>Tephritoidea</taxon>
        <taxon>Tephritidae</taxon>
        <taxon>Ceratitis</taxon>
        <taxon>Ceratitis</taxon>
    </lineage>
</organism>
<name>W8ASJ4_CERCA</name>
<evidence type="ECO:0000313" key="3">
    <source>
        <dbReference type="EMBL" id="JAB87573.1"/>
    </source>
</evidence>
<dbReference type="AlphaFoldDB" id="W8ASJ4"/>
<feature type="compositionally biased region" description="Polar residues" evidence="1">
    <location>
        <begin position="82"/>
        <end position="93"/>
    </location>
</feature>
<reference evidence="3" key="2">
    <citation type="journal article" date="2014" name="BMC Genomics">
        <title>A genomic perspective to assessing quality of mass-reared SIT flies used in Mediterranean fruit fly (Ceratitis capitata) eradication in California.</title>
        <authorList>
            <person name="Calla B."/>
            <person name="Hall B."/>
            <person name="Hou S."/>
            <person name="Geib S.M."/>
        </authorList>
    </citation>
    <scope>NUCLEOTIDE SEQUENCE</scope>
</reference>
<keyword evidence="2" id="KW-0812">Transmembrane</keyword>
<feature type="transmembrane region" description="Helical" evidence="2">
    <location>
        <begin position="29"/>
        <end position="49"/>
    </location>
</feature>
<accession>W8ASJ4</accession>
<keyword evidence="2" id="KW-1133">Transmembrane helix</keyword>
<sequence length="113" mass="12682">MSRPQNVVTSLPTASRVQTHTYGAPTRAFSLHSFTSFVGFPVCCLQLPLRLTRRRRRRRCVRPTILRCSASSSAIYLIPTKNEGNPKNKNNSMRIRHHRTGCSTDQIGVGAND</sequence>
<protein>
    <submittedName>
        <fullName evidence="3">Uncharacterized protein</fullName>
    </submittedName>
</protein>